<dbReference type="Pfam" id="PF00591">
    <property type="entry name" value="Glycos_transf_3"/>
    <property type="match status" value="1"/>
</dbReference>
<feature type="domain" description="Pyrimidine nucleoside phosphorylase C-terminal" evidence="8">
    <location>
        <begin position="355"/>
        <end position="429"/>
    </location>
</feature>
<dbReference type="GO" id="GO:0006206">
    <property type="term" value="P:pyrimidine nucleobase metabolic process"/>
    <property type="evidence" value="ECO:0007669"/>
    <property type="project" value="InterPro"/>
</dbReference>
<dbReference type="InterPro" id="IPR000312">
    <property type="entry name" value="Glycosyl_Trfase_fam3"/>
</dbReference>
<dbReference type="Pfam" id="PF07831">
    <property type="entry name" value="PYNP_C"/>
    <property type="match status" value="1"/>
</dbReference>
<dbReference type="GO" id="GO:0046104">
    <property type="term" value="P:thymidine metabolic process"/>
    <property type="evidence" value="ECO:0007669"/>
    <property type="project" value="UniProtKB-UniRule"/>
</dbReference>
<dbReference type="UniPathway" id="UPA00578">
    <property type="reaction ID" value="UER00638"/>
</dbReference>
<evidence type="ECO:0000256" key="1">
    <source>
        <dbReference type="ARBA" id="ARBA00006915"/>
    </source>
</evidence>
<dbReference type="AlphaFoldDB" id="A0A4R6P0V4"/>
<evidence type="ECO:0000313" key="10">
    <source>
        <dbReference type="Proteomes" id="UP000295531"/>
    </source>
</evidence>
<dbReference type="FunFam" id="3.40.1030.10:FF:000003">
    <property type="entry name" value="Pyrimidine-nucleoside phosphorylase"/>
    <property type="match status" value="1"/>
</dbReference>
<gene>
    <name evidence="7" type="primary">deoA</name>
    <name evidence="9" type="ORF">DEU29_1169</name>
</gene>
<dbReference type="GO" id="GO:0009032">
    <property type="term" value="F:thymidine phosphorylase activity"/>
    <property type="evidence" value="ECO:0007669"/>
    <property type="project" value="UniProtKB-UniRule"/>
</dbReference>
<dbReference type="InterPro" id="IPR013465">
    <property type="entry name" value="Thymidine_Pase"/>
</dbReference>
<evidence type="ECO:0000256" key="7">
    <source>
        <dbReference type="HAMAP-Rule" id="MF_01628"/>
    </source>
</evidence>
<dbReference type="InterPro" id="IPR018090">
    <property type="entry name" value="Pyrmidine_PPas_bac/euk"/>
</dbReference>
<dbReference type="Gene3D" id="1.20.970.10">
    <property type="entry name" value="Transferase, Pyrimidine Nucleoside Phosphorylase, Chain C"/>
    <property type="match status" value="1"/>
</dbReference>
<dbReference type="OrthoDB" id="9763887at2"/>
<dbReference type="EMBL" id="SNXI01000016">
    <property type="protein sequence ID" value="TDP29912.1"/>
    <property type="molecule type" value="Genomic_DNA"/>
</dbReference>
<dbReference type="InterPro" id="IPR017459">
    <property type="entry name" value="Glycosyl_Trfase_fam3_N_dom"/>
</dbReference>
<dbReference type="InterPro" id="IPR000053">
    <property type="entry name" value="Thymidine/pyrmidine_PPase"/>
</dbReference>
<dbReference type="GO" id="GO:0005829">
    <property type="term" value="C:cytosol"/>
    <property type="evidence" value="ECO:0007669"/>
    <property type="project" value="TreeGrafter"/>
</dbReference>
<evidence type="ECO:0000256" key="5">
    <source>
        <dbReference type="ARBA" id="ARBA00022679"/>
    </source>
</evidence>
<dbReference type="HAMAP" id="MF_01628">
    <property type="entry name" value="Thymid_phosp"/>
    <property type="match status" value="1"/>
</dbReference>
<dbReference type="Pfam" id="PF02885">
    <property type="entry name" value="Glycos_trans_3N"/>
    <property type="match status" value="1"/>
</dbReference>
<keyword evidence="10" id="KW-1185">Reference proteome</keyword>
<dbReference type="PIRSF" id="PIRSF000478">
    <property type="entry name" value="TP_PyNP"/>
    <property type="match status" value="1"/>
</dbReference>
<evidence type="ECO:0000256" key="6">
    <source>
        <dbReference type="ARBA" id="ARBA00048550"/>
    </source>
</evidence>
<comment type="caution">
    <text evidence="9">The sequence shown here is derived from an EMBL/GenBank/DDBJ whole genome shotgun (WGS) entry which is preliminary data.</text>
</comment>
<dbReference type="Gene3D" id="3.40.1030.10">
    <property type="entry name" value="Nucleoside phosphorylase/phosphoribosyltransferase catalytic domain"/>
    <property type="match status" value="1"/>
</dbReference>
<reference evidence="9 10" key="1">
    <citation type="submission" date="2019-03" db="EMBL/GenBank/DDBJ databases">
        <title>Freshwater and sediment microbial communities from various areas in North America, analyzing microbe dynamics in response to fracking.</title>
        <authorList>
            <person name="Lamendella R."/>
        </authorList>
    </citation>
    <scope>NUCLEOTIDE SEQUENCE [LARGE SCALE GENOMIC DNA]</scope>
    <source>
        <strain evidence="9 10">18_TX</strain>
    </source>
</reference>
<dbReference type="PROSITE" id="PS00647">
    <property type="entry name" value="THYMID_PHOSPHORYLASE"/>
    <property type="match status" value="1"/>
</dbReference>
<evidence type="ECO:0000313" key="9">
    <source>
        <dbReference type="EMBL" id="TDP29912.1"/>
    </source>
</evidence>
<dbReference type="GO" id="GO:0004645">
    <property type="term" value="F:1,4-alpha-oligoglucan phosphorylase activity"/>
    <property type="evidence" value="ECO:0007669"/>
    <property type="project" value="InterPro"/>
</dbReference>
<dbReference type="SUPFAM" id="SSF54680">
    <property type="entry name" value="Pyrimidine nucleoside phosphorylase C-terminal domain"/>
    <property type="match status" value="1"/>
</dbReference>
<evidence type="ECO:0000256" key="3">
    <source>
        <dbReference type="ARBA" id="ARBA00011892"/>
    </source>
</evidence>
<dbReference type="PANTHER" id="PTHR10515">
    <property type="entry name" value="THYMIDINE PHOSPHORYLASE"/>
    <property type="match status" value="1"/>
</dbReference>
<proteinExistence type="inferred from homology"/>
<evidence type="ECO:0000256" key="4">
    <source>
        <dbReference type="ARBA" id="ARBA00022676"/>
    </source>
</evidence>
<dbReference type="PANTHER" id="PTHR10515:SF0">
    <property type="entry name" value="THYMIDINE PHOSPHORYLASE"/>
    <property type="match status" value="1"/>
</dbReference>
<keyword evidence="4 7" id="KW-0328">Glycosyltransferase</keyword>
<comment type="subunit">
    <text evidence="2 7">Homodimer.</text>
</comment>
<dbReference type="NCBIfam" id="TIGR02644">
    <property type="entry name" value="Y_phosphoryl"/>
    <property type="match status" value="1"/>
</dbReference>
<dbReference type="RefSeq" id="WP_133540352.1">
    <property type="nucleotide sequence ID" value="NZ_SNXI01000016.1"/>
</dbReference>
<keyword evidence="5 7" id="KW-0808">Transferase</keyword>
<evidence type="ECO:0000256" key="2">
    <source>
        <dbReference type="ARBA" id="ARBA00011738"/>
    </source>
</evidence>
<dbReference type="NCBIfam" id="TIGR02643">
    <property type="entry name" value="T_phosphoryl"/>
    <property type="match status" value="1"/>
</dbReference>
<dbReference type="InterPro" id="IPR036320">
    <property type="entry name" value="Glycosyl_Trfase_fam3_N_dom_sf"/>
</dbReference>
<dbReference type="Proteomes" id="UP000295531">
    <property type="component" value="Unassembled WGS sequence"/>
</dbReference>
<dbReference type="InterPro" id="IPR036566">
    <property type="entry name" value="PYNP-like_C_sf"/>
</dbReference>
<dbReference type="InterPro" id="IPR013102">
    <property type="entry name" value="PYNP_C"/>
</dbReference>
<comment type="pathway">
    <text evidence="7">Pyrimidine metabolism; dTMP biosynthesis via salvage pathway; dTMP from thymine: step 1/2.</text>
</comment>
<dbReference type="InterPro" id="IPR035902">
    <property type="entry name" value="Nuc_phospho_transferase"/>
</dbReference>
<comment type="catalytic activity">
    <reaction evidence="6 7">
        <text>thymidine + phosphate = 2-deoxy-alpha-D-ribose 1-phosphate + thymine</text>
        <dbReference type="Rhea" id="RHEA:16037"/>
        <dbReference type="ChEBI" id="CHEBI:17748"/>
        <dbReference type="ChEBI" id="CHEBI:17821"/>
        <dbReference type="ChEBI" id="CHEBI:43474"/>
        <dbReference type="ChEBI" id="CHEBI:57259"/>
        <dbReference type="EC" id="2.4.2.4"/>
    </reaction>
</comment>
<organism evidence="9 10">
    <name type="scientific">Idiomarina aquatica</name>
    <dbReference type="NCBI Taxonomy" id="1327752"/>
    <lineage>
        <taxon>Bacteria</taxon>
        <taxon>Pseudomonadati</taxon>
        <taxon>Pseudomonadota</taxon>
        <taxon>Gammaproteobacteria</taxon>
        <taxon>Alteromonadales</taxon>
        <taxon>Idiomarinaceae</taxon>
        <taxon>Idiomarina</taxon>
    </lineage>
</organism>
<dbReference type="Gene3D" id="3.90.1170.30">
    <property type="entry name" value="Pyrimidine nucleoside phosphorylase-like, C-terminal domain"/>
    <property type="match status" value="1"/>
</dbReference>
<comment type="similarity">
    <text evidence="1 7">Belongs to the thymidine/pyrimidine-nucleoside phosphorylase family.</text>
</comment>
<dbReference type="EC" id="2.4.2.4" evidence="3 7"/>
<dbReference type="NCBIfam" id="NF004490">
    <property type="entry name" value="PRK05820.1"/>
    <property type="match status" value="1"/>
</dbReference>
<protein>
    <recommendedName>
        <fullName evidence="3 7">Thymidine phosphorylase</fullName>
        <ecNumber evidence="3 7">2.4.2.4</ecNumber>
    </recommendedName>
    <alternativeName>
        <fullName evidence="7">TdRPase</fullName>
    </alternativeName>
</protein>
<comment type="function">
    <text evidence="7">The enzymes which catalyze the reversible phosphorolysis of pyrimidine nucleosides are involved in the degradation of these compounds and in their utilization as carbon and energy sources, or in the rescue of pyrimidine bases for nucleotide synthesis.</text>
</comment>
<evidence type="ECO:0000259" key="8">
    <source>
        <dbReference type="SMART" id="SM00941"/>
    </source>
</evidence>
<name>A0A4R6P0V4_9GAMM</name>
<accession>A0A4R6P0V4</accession>
<dbReference type="SMART" id="SM00941">
    <property type="entry name" value="PYNP_C"/>
    <property type="match status" value="1"/>
</dbReference>
<dbReference type="InterPro" id="IPR017872">
    <property type="entry name" value="Pyrmidine_PPase_CS"/>
</dbReference>
<dbReference type="SUPFAM" id="SSF52418">
    <property type="entry name" value="Nucleoside phosphorylase/phosphoribosyltransferase catalytic domain"/>
    <property type="match status" value="1"/>
</dbReference>
<sequence length="444" mass="46560">MFLAQEAIRTKRDGKQLSEEQINAFVRGITDESVSEGQIAAMAMAIYFQGMSDPEKATLTLAMRDSGDVMDWQSAALDGPVLDKHSTGGVGDVVSLMLGPIVAACGGYVPMISGRGLGHTGGTLDKFDAIPGYQTKPDNALFARTVKEAGVAIIGQTGRLAPADQRFYATRDITATVESVPLITASILAKKLAEGLDGLVLDVKTGSGAFMAEHAQAIELAKSITSVANRVGVSTSAIITDMNEPLASAAGNAVEVNLAIDYLTGAHRDPRLHQVTKALAVEMLLQGKLCQTTEAAEQRVDRALESGAAAERFAKMVALLGGPKDLLDKPAAHLAQAKIVKPLLVKDTSLSPGGYVNAIDTRAVGMTVVELGGGRRVATDQLNFAVGLTQLTGLGEQLSADHPLAFIHADTEDSWQQAARQLASAYQVGDSQPAANPVIYQTIS</sequence>
<dbReference type="SUPFAM" id="SSF47648">
    <property type="entry name" value="Nucleoside phosphorylase/phosphoribosyltransferase N-terminal domain"/>
    <property type="match status" value="1"/>
</dbReference>